<proteinExistence type="predicted"/>
<dbReference type="Proteomes" id="UP000574717">
    <property type="component" value="Unassembled WGS sequence"/>
</dbReference>
<evidence type="ECO:0000313" key="1">
    <source>
        <dbReference type="EMBL" id="GFP20334.1"/>
    </source>
</evidence>
<reference evidence="1 2" key="1">
    <citation type="journal article" date="2020" name="Front. Microbiol.">
        <title>Single-cell genomics of novel Actinobacteria with the Wood-Ljungdahl pathway discovered in a serpentinizing system.</title>
        <authorList>
            <person name="Merino N."/>
            <person name="Kawai M."/>
            <person name="Boyd E.S."/>
            <person name="Colman D.R."/>
            <person name="McGlynn S.E."/>
            <person name="Nealson K.H."/>
            <person name="Kurokawa K."/>
            <person name="Hongoh Y."/>
        </authorList>
    </citation>
    <scope>NUCLEOTIDE SEQUENCE [LARGE SCALE GENOMIC DNA]</scope>
    <source>
        <strain evidence="1 2">S03</strain>
    </source>
</reference>
<evidence type="ECO:0000313" key="2">
    <source>
        <dbReference type="Proteomes" id="UP000574717"/>
    </source>
</evidence>
<protein>
    <submittedName>
        <fullName evidence="1">Uncharacterized protein</fullName>
    </submittedName>
</protein>
<accession>A0A6V8NLT2</accession>
<dbReference type="AlphaFoldDB" id="A0A6V8NLT2"/>
<dbReference type="EMBL" id="BLRU01000370">
    <property type="protein sequence ID" value="GFP20334.1"/>
    <property type="molecule type" value="Genomic_DNA"/>
</dbReference>
<organism evidence="1 2">
    <name type="scientific">Candidatus Hakubella thermalkaliphila</name>
    <dbReference type="NCBI Taxonomy" id="2754717"/>
    <lineage>
        <taxon>Bacteria</taxon>
        <taxon>Bacillati</taxon>
        <taxon>Actinomycetota</taxon>
        <taxon>Actinomycetota incertae sedis</taxon>
        <taxon>Candidatus Hakubellales</taxon>
        <taxon>Candidatus Hakubellaceae</taxon>
        <taxon>Candidatus Hakubella</taxon>
    </lineage>
</organism>
<gene>
    <name evidence="1" type="ORF">HKBW3S03_01836</name>
</gene>
<sequence>MVLNLSADLKRGSPAFSPAFILAKKALKALS</sequence>
<name>A0A6V8NLT2_9ACTN</name>
<feature type="non-terminal residue" evidence="1">
    <location>
        <position position="31"/>
    </location>
</feature>
<comment type="caution">
    <text evidence="1">The sequence shown here is derived from an EMBL/GenBank/DDBJ whole genome shotgun (WGS) entry which is preliminary data.</text>
</comment>